<proteinExistence type="inferred from homology"/>
<dbReference type="CDD" id="cd04186">
    <property type="entry name" value="GT_2_like_c"/>
    <property type="match status" value="1"/>
</dbReference>
<evidence type="ECO:0000256" key="1">
    <source>
        <dbReference type="ARBA" id="ARBA00006739"/>
    </source>
</evidence>
<comment type="similarity">
    <text evidence="1">Belongs to the glycosyltransferase 2 family.</text>
</comment>
<keyword evidence="4" id="KW-1133">Transmembrane helix</keyword>
<dbReference type="SUPFAM" id="SSF53448">
    <property type="entry name" value="Nucleotide-diphospho-sugar transferases"/>
    <property type="match status" value="1"/>
</dbReference>
<dbReference type="OrthoDB" id="9771846at2"/>
<reference evidence="7" key="1">
    <citation type="submission" date="2016-10" db="EMBL/GenBank/DDBJ databases">
        <authorList>
            <person name="Varghese N."/>
            <person name="Submissions S."/>
        </authorList>
    </citation>
    <scope>NUCLEOTIDE SEQUENCE [LARGE SCALE GENOMIC DNA]</scope>
    <source>
        <strain evidence="7">Nm76</strain>
    </source>
</reference>
<dbReference type="InterPro" id="IPR001173">
    <property type="entry name" value="Glyco_trans_2-like"/>
</dbReference>
<keyword evidence="2" id="KW-0328">Glycosyltransferase</keyword>
<dbReference type="PANTHER" id="PTHR43179">
    <property type="entry name" value="RHAMNOSYLTRANSFERASE WBBL"/>
    <property type="match status" value="1"/>
</dbReference>
<dbReference type="RefSeq" id="WP_090317611.1">
    <property type="nucleotide sequence ID" value="NZ_FNOE01000007.1"/>
</dbReference>
<dbReference type="InterPro" id="IPR029044">
    <property type="entry name" value="Nucleotide-diphossugar_trans"/>
</dbReference>
<dbReference type="AlphaFoldDB" id="A0A1H8NYZ8"/>
<evidence type="ECO:0000313" key="6">
    <source>
        <dbReference type="EMBL" id="SEO34741.1"/>
    </source>
</evidence>
<keyword evidence="4" id="KW-0812">Transmembrane</keyword>
<keyword evidence="4" id="KW-0472">Membrane</keyword>
<evidence type="ECO:0000259" key="5">
    <source>
        <dbReference type="Pfam" id="PF00535"/>
    </source>
</evidence>
<protein>
    <submittedName>
        <fullName evidence="6">Glycosyltransferase, GT2 family</fullName>
    </submittedName>
</protein>
<organism evidence="6 7">
    <name type="scientific">Nitrosomonas oligotropha</name>
    <dbReference type="NCBI Taxonomy" id="42354"/>
    <lineage>
        <taxon>Bacteria</taxon>
        <taxon>Pseudomonadati</taxon>
        <taxon>Pseudomonadota</taxon>
        <taxon>Betaproteobacteria</taxon>
        <taxon>Nitrosomonadales</taxon>
        <taxon>Nitrosomonadaceae</taxon>
        <taxon>Nitrosomonas</taxon>
    </lineage>
</organism>
<sequence length="339" mass="38275">MTRAQPPFNPFISVIVVNYNSGEMLSKALSALAEQTYSNFEVIVIDNHSVDSSWQAAEKTNFPCRLVRLNENTGFAAANNLAVADYIQSDWIFFLNPDAYPEPECLEEIVKNIHRIPDVDCFACALIDANNPSHLDGLGDSYHLSGLHWRTAHGYPCDITPKQPVEIFSACAAAAIYRTETYRRLGGFDETYFAYSEDVDLGFRLRLSGGKSLLLPRAKVHHVGSGITGSSSDFSVYHGHRNLTWTFIKNMPSPLIFILMPIHIAMILYVGFYYAASGRLRLYSQAKIDAFKHIGQLWEQRKKIQRKRICSCLSLLQMMAWLPRKAFIKASVKLKDTTH</sequence>
<evidence type="ECO:0000313" key="7">
    <source>
        <dbReference type="Proteomes" id="UP000198814"/>
    </source>
</evidence>
<keyword evidence="7" id="KW-1185">Reference proteome</keyword>
<accession>A0A1H8NYZ8</accession>
<dbReference type="Proteomes" id="UP000198814">
    <property type="component" value="Unassembled WGS sequence"/>
</dbReference>
<evidence type="ECO:0000256" key="2">
    <source>
        <dbReference type="ARBA" id="ARBA00022676"/>
    </source>
</evidence>
<dbReference type="STRING" id="42354.SAMN05216333_10891"/>
<gene>
    <name evidence="6" type="ORF">SAMN05216333_10891</name>
</gene>
<evidence type="ECO:0000256" key="3">
    <source>
        <dbReference type="ARBA" id="ARBA00022679"/>
    </source>
</evidence>
<keyword evidence="3 6" id="KW-0808">Transferase</keyword>
<dbReference type="EMBL" id="FODO01000008">
    <property type="protein sequence ID" value="SEO34741.1"/>
    <property type="molecule type" value="Genomic_DNA"/>
</dbReference>
<feature type="transmembrane region" description="Helical" evidence="4">
    <location>
        <begin position="255"/>
        <end position="276"/>
    </location>
</feature>
<dbReference type="GO" id="GO:0016757">
    <property type="term" value="F:glycosyltransferase activity"/>
    <property type="evidence" value="ECO:0007669"/>
    <property type="project" value="UniProtKB-KW"/>
</dbReference>
<evidence type="ECO:0000256" key="4">
    <source>
        <dbReference type="SAM" id="Phobius"/>
    </source>
</evidence>
<feature type="domain" description="Glycosyltransferase 2-like" evidence="5">
    <location>
        <begin position="13"/>
        <end position="131"/>
    </location>
</feature>
<dbReference type="PANTHER" id="PTHR43179:SF12">
    <property type="entry name" value="GALACTOFURANOSYLTRANSFERASE GLFT2"/>
    <property type="match status" value="1"/>
</dbReference>
<dbReference type="Gene3D" id="3.90.550.10">
    <property type="entry name" value="Spore Coat Polysaccharide Biosynthesis Protein SpsA, Chain A"/>
    <property type="match status" value="1"/>
</dbReference>
<dbReference type="Pfam" id="PF00535">
    <property type="entry name" value="Glycos_transf_2"/>
    <property type="match status" value="1"/>
</dbReference>
<name>A0A1H8NYZ8_9PROT</name>